<proteinExistence type="predicted"/>
<reference evidence="2" key="1">
    <citation type="submission" date="2020-10" db="EMBL/GenBank/DDBJ databases">
        <authorList>
            <person name="Gilroy R."/>
        </authorList>
    </citation>
    <scope>NUCLEOTIDE SEQUENCE</scope>
    <source>
        <strain evidence="2">17113</strain>
    </source>
</reference>
<evidence type="ECO:0000256" key="1">
    <source>
        <dbReference type="SAM" id="MobiDB-lite"/>
    </source>
</evidence>
<dbReference type="PROSITE" id="PS51257">
    <property type="entry name" value="PROKAR_LIPOPROTEIN"/>
    <property type="match status" value="1"/>
</dbReference>
<protein>
    <submittedName>
        <fullName evidence="2">Uncharacterized protein</fullName>
    </submittedName>
</protein>
<feature type="compositionally biased region" description="Low complexity" evidence="1">
    <location>
        <begin position="25"/>
        <end position="56"/>
    </location>
</feature>
<organism evidence="2 3">
    <name type="scientific">Candidatus Alloenteromonas pullistercoris</name>
    <dbReference type="NCBI Taxonomy" id="2840785"/>
    <lineage>
        <taxon>Bacteria</taxon>
        <taxon>Bacillati</taxon>
        <taxon>Bacillota</taxon>
        <taxon>Bacillota incertae sedis</taxon>
        <taxon>Candidatus Alloenteromonas</taxon>
    </lineage>
</organism>
<name>A0A9D9DFR1_9FIRM</name>
<evidence type="ECO:0000313" key="3">
    <source>
        <dbReference type="Proteomes" id="UP000823634"/>
    </source>
</evidence>
<accession>A0A9D9DFR1</accession>
<dbReference type="Proteomes" id="UP000823634">
    <property type="component" value="Unassembled WGS sequence"/>
</dbReference>
<reference evidence="2" key="2">
    <citation type="journal article" date="2021" name="PeerJ">
        <title>Extensive microbial diversity within the chicken gut microbiome revealed by metagenomics and culture.</title>
        <authorList>
            <person name="Gilroy R."/>
            <person name="Ravi A."/>
            <person name="Getino M."/>
            <person name="Pursley I."/>
            <person name="Horton D.L."/>
            <person name="Alikhan N.F."/>
            <person name="Baker D."/>
            <person name="Gharbi K."/>
            <person name="Hall N."/>
            <person name="Watson M."/>
            <person name="Adriaenssens E.M."/>
            <person name="Foster-Nyarko E."/>
            <person name="Jarju S."/>
            <person name="Secka A."/>
            <person name="Antonio M."/>
            <person name="Oren A."/>
            <person name="Chaudhuri R.R."/>
            <person name="La Ragione R."/>
            <person name="Hildebrand F."/>
            <person name="Pallen M.J."/>
        </authorList>
    </citation>
    <scope>NUCLEOTIDE SEQUENCE</scope>
    <source>
        <strain evidence="2">17113</strain>
    </source>
</reference>
<sequence>MKREYKTLALLSAALLLVGCNDSYSSSIPSESGEGESSSQITDSTSSPDASDTTDTGEGEKYVIRPSWDSSIIDASVDKTEAKEGETVTITINGATGVTITQVIVDGSTDTVLTSEDGITYTFIMPNQSVRIVILYEVAGEITLVGDFSAALTLNEETGVYEAKGVKVSGPEDMAAFSYQVEGEDGAKTKLDVSSLDETKTFANVTFTYSSSTNPAEQNLQIATGCTYDFYYDPSAARPCYVKRVSVDALPDSVDSLYTLFDGSVRSESTISTPNLTGMSLQIDDGTNNRTLTMAEYEGNVKYVNVHDNKANRDYPVYKQIDEEANQLIIVDAYTPDMGNDDATRQSRRSNSAYSARYDIDETVEDALFTRTLEEARKEYNTIPHQMSEIEYEFMYAYRVGTSSESDDSVSYSNIAIESTQKANGFTTVINSTVEHSISASTYVDERHDGIVYDVTLTFSVKGELTAIEYTETTYAEDEWDFVAHAPITGMAGTITKTIDGTYTYDGAKEESLPSGFNLNQYFISEFDSIHFYNPDSGQPDDGTTNWLHYNDKVAIAPSDDEETLENVTVSYSPSTALDLWTYAPTETSDSTVIAKKGSDLFNEMTCVGIGEATVTFTNHTASTGVREEVDINVGATTKWFSFSLNGTTNGMVVDTAHANIVAGTTETYDVIVTPNSAPADFKAIVDPTYADILKVDSTVGGQLVLTAEDDPSITAPTEVAIRIYSDQWMDTTVIKDALYIYITIIPSDYSLAGTWESLDEYYQTTIVFTDDAYEGEYNEDYYTAPKTGTIVDVWSGDTDTYHFYYEYDGGILRAKVYDMETTDTNGFEFTLNDITLDFVFDISNNQVGLCMYYTLTAEDEWVAEDYAIVGGFDDEGYFSYTMFAKAE</sequence>
<dbReference type="AlphaFoldDB" id="A0A9D9DFR1"/>
<comment type="caution">
    <text evidence="2">The sequence shown here is derived from an EMBL/GenBank/DDBJ whole genome shotgun (WGS) entry which is preliminary data.</text>
</comment>
<gene>
    <name evidence="2" type="ORF">IAC61_01750</name>
</gene>
<dbReference type="EMBL" id="JADINA010000012">
    <property type="protein sequence ID" value="MBO8426027.1"/>
    <property type="molecule type" value="Genomic_DNA"/>
</dbReference>
<feature type="region of interest" description="Disordered" evidence="1">
    <location>
        <begin position="25"/>
        <end position="61"/>
    </location>
</feature>
<evidence type="ECO:0000313" key="2">
    <source>
        <dbReference type="EMBL" id="MBO8426027.1"/>
    </source>
</evidence>